<dbReference type="Proteomes" id="UP001157006">
    <property type="component" value="Chromosome 1L"/>
</dbReference>
<protein>
    <submittedName>
        <fullName evidence="1">Uncharacterized protein</fullName>
    </submittedName>
</protein>
<keyword evidence="2" id="KW-1185">Reference proteome</keyword>
<reference evidence="1 2" key="1">
    <citation type="submission" date="2023-01" db="EMBL/GenBank/DDBJ databases">
        <authorList>
            <person name="Kreplak J."/>
        </authorList>
    </citation>
    <scope>NUCLEOTIDE SEQUENCE [LARGE SCALE GENOMIC DNA]</scope>
</reference>
<dbReference type="AlphaFoldDB" id="A0AAV0Z0F6"/>
<evidence type="ECO:0000313" key="1">
    <source>
        <dbReference type="EMBL" id="CAI8590289.1"/>
    </source>
</evidence>
<gene>
    <name evidence="1" type="ORF">VFH_I434560</name>
</gene>
<accession>A0AAV0Z0F6</accession>
<sequence length="221" mass="24793">MKNSTNETNNDSPKDEQHQPKLKLEIKMMGVITNCNFYIPDATGDINGMAFRMAYKAALDSKNNKDLCACIASMLCSVVPGFKTNIETALHEICIKPHFISLPSQADENKIMDSELPPLDWPSILVMFGYCILLLFELKYTLSVGYDIHIVSCIRSLKTAAKCDPNSKLGIPFDRTKADSVYAMLFSRQLQETVKKSLISNNNHTNSQVSSLFKYLIAILR</sequence>
<dbReference type="EMBL" id="OX451736">
    <property type="protein sequence ID" value="CAI8590289.1"/>
    <property type="molecule type" value="Genomic_DNA"/>
</dbReference>
<name>A0AAV0Z0F6_VICFA</name>
<organism evidence="1 2">
    <name type="scientific">Vicia faba</name>
    <name type="common">Broad bean</name>
    <name type="synonym">Faba vulgaris</name>
    <dbReference type="NCBI Taxonomy" id="3906"/>
    <lineage>
        <taxon>Eukaryota</taxon>
        <taxon>Viridiplantae</taxon>
        <taxon>Streptophyta</taxon>
        <taxon>Embryophyta</taxon>
        <taxon>Tracheophyta</taxon>
        <taxon>Spermatophyta</taxon>
        <taxon>Magnoliopsida</taxon>
        <taxon>eudicotyledons</taxon>
        <taxon>Gunneridae</taxon>
        <taxon>Pentapetalae</taxon>
        <taxon>rosids</taxon>
        <taxon>fabids</taxon>
        <taxon>Fabales</taxon>
        <taxon>Fabaceae</taxon>
        <taxon>Papilionoideae</taxon>
        <taxon>50 kb inversion clade</taxon>
        <taxon>NPAAA clade</taxon>
        <taxon>Hologalegina</taxon>
        <taxon>IRL clade</taxon>
        <taxon>Fabeae</taxon>
        <taxon>Vicia</taxon>
    </lineage>
</organism>
<evidence type="ECO:0000313" key="2">
    <source>
        <dbReference type="Proteomes" id="UP001157006"/>
    </source>
</evidence>
<proteinExistence type="predicted"/>